<dbReference type="Gene3D" id="3.20.20.140">
    <property type="entry name" value="Metal-dependent hydrolases"/>
    <property type="match status" value="1"/>
</dbReference>
<dbReference type="PANTHER" id="PTHR10443">
    <property type="entry name" value="MICROSOMAL DIPEPTIDASE"/>
    <property type="match status" value="1"/>
</dbReference>
<dbReference type="SUPFAM" id="SSF51556">
    <property type="entry name" value="Metallo-dependent hydrolases"/>
    <property type="match status" value="1"/>
</dbReference>
<reference evidence="1 2" key="1">
    <citation type="submission" date="2018-04" db="EMBL/GenBank/DDBJ databases">
        <title>Genomic Encyclopedia of Type Strains, Phase III (KMG-III): the genomes of soil and plant-associated and newly described type strains.</title>
        <authorList>
            <person name="Whitman W."/>
        </authorList>
    </citation>
    <scope>NUCLEOTIDE SEQUENCE [LARGE SCALE GENOMIC DNA]</scope>
    <source>
        <strain evidence="1 2">NW12</strain>
    </source>
</reference>
<dbReference type="Proteomes" id="UP000240996">
    <property type="component" value="Unassembled WGS sequence"/>
</dbReference>
<dbReference type="AlphaFoldDB" id="A0A2T4YVQ4"/>
<dbReference type="InterPro" id="IPR008257">
    <property type="entry name" value="Pept_M19"/>
</dbReference>
<dbReference type="GO" id="GO:0070573">
    <property type="term" value="F:metallodipeptidase activity"/>
    <property type="evidence" value="ECO:0007669"/>
    <property type="project" value="InterPro"/>
</dbReference>
<dbReference type="Pfam" id="PF01244">
    <property type="entry name" value="Peptidase_M19"/>
    <property type="match status" value="1"/>
</dbReference>
<dbReference type="RefSeq" id="WP_107931013.1">
    <property type="nucleotide sequence ID" value="NZ_PZZN01000001.1"/>
</dbReference>
<organism evidence="1 2">
    <name type="scientific">Sphingomonas aerolata</name>
    <dbReference type="NCBI Taxonomy" id="185951"/>
    <lineage>
        <taxon>Bacteria</taxon>
        <taxon>Pseudomonadati</taxon>
        <taxon>Pseudomonadota</taxon>
        <taxon>Alphaproteobacteria</taxon>
        <taxon>Sphingomonadales</taxon>
        <taxon>Sphingomonadaceae</taxon>
        <taxon>Sphingomonas</taxon>
    </lineage>
</organism>
<dbReference type="PROSITE" id="PS51365">
    <property type="entry name" value="RENAL_DIPEPTIDASE_2"/>
    <property type="match status" value="1"/>
</dbReference>
<dbReference type="GO" id="GO:0006508">
    <property type="term" value="P:proteolysis"/>
    <property type="evidence" value="ECO:0007669"/>
    <property type="project" value="InterPro"/>
</dbReference>
<accession>A0A2T4YVQ4</accession>
<comment type="caution">
    <text evidence="1">The sequence shown here is derived from an EMBL/GenBank/DDBJ whole genome shotgun (WGS) entry which is preliminary data.</text>
</comment>
<proteinExistence type="predicted"/>
<evidence type="ECO:0000313" key="1">
    <source>
        <dbReference type="EMBL" id="PTM47841.1"/>
    </source>
</evidence>
<gene>
    <name evidence="1" type="ORF">C8J24_1245</name>
</gene>
<keyword evidence="2" id="KW-1185">Reference proteome</keyword>
<dbReference type="EMBL" id="PZZN01000001">
    <property type="protein sequence ID" value="PTM47841.1"/>
    <property type="molecule type" value="Genomic_DNA"/>
</dbReference>
<name>A0A2T4YVQ4_9SPHN</name>
<sequence length="412" mass="43730">MITALLLIAAQASAAPVAPDPRIAARVDRVLKKTPVIDGHNDLAWEIRDVHGAKVESLDLAADTRPLQTDIPRLRKGRVGAQFWSVWIPADTTGPRAVEMTLEQIDIVRRFIAANPAALERATSAADIRRIEKAGRIASLIGVEGGHQIDGRLSVLRQYRALGVGYMTLTHGRSLNWADSSTDAPRANGLTDFGHAVVAEMNRIGMIVDVSHVSDATMRAVLAAARAPVMASHSSARALTDAPRDIPDDLLAAIGANGGIVMVNFYPAFVSTAWRAWDADRTAFAKTAGVPANVYGARSPAPLVAWDRDHPEPRVTAATVADHVEHIGRVAGRDHVGLGGDYDGINGTGPEGMTGVDGYPLLFAELARRGWSDADMARLAGGNMLRVMDATDAVARSLSALPPGDAIDIASR</sequence>
<dbReference type="PANTHER" id="PTHR10443:SF12">
    <property type="entry name" value="DIPEPTIDASE"/>
    <property type="match status" value="1"/>
</dbReference>
<dbReference type="InterPro" id="IPR032466">
    <property type="entry name" value="Metal_Hydrolase"/>
</dbReference>
<evidence type="ECO:0000313" key="2">
    <source>
        <dbReference type="Proteomes" id="UP000240996"/>
    </source>
</evidence>
<dbReference type="CDD" id="cd01301">
    <property type="entry name" value="rDP_like"/>
    <property type="match status" value="1"/>
</dbReference>
<protein>
    <submittedName>
        <fullName evidence="1">Membrane dipeptidase</fullName>
    </submittedName>
</protein>